<keyword evidence="5" id="KW-0804">Transcription</keyword>
<gene>
    <name evidence="9" type="ORF">T459_03549</name>
</gene>
<keyword evidence="6" id="KW-0539">Nucleus</keyword>
<dbReference type="InterPro" id="IPR003340">
    <property type="entry name" value="B3_DNA-bd"/>
</dbReference>
<accession>A0A2G3AN53</accession>
<feature type="domain" description="TF-B3" evidence="8">
    <location>
        <begin position="38"/>
        <end position="126"/>
    </location>
</feature>
<keyword evidence="4" id="KW-0238">DNA-binding</keyword>
<evidence type="ECO:0000313" key="9">
    <source>
        <dbReference type="EMBL" id="PHT95667.1"/>
    </source>
</evidence>
<keyword evidence="10" id="KW-1185">Reference proteome</keyword>
<dbReference type="PROSITE" id="PS50863">
    <property type="entry name" value="B3"/>
    <property type="match status" value="1"/>
</dbReference>
<evidence type="ECO:0000256" key="1">
    <source>
        <dbReference type="ARBA" id="ARBA00004123"/>
    </source>
</evidence>
<dbReference type="InterPro" id="IPR015300">
    <property type="entry name" value="DNA-bd_pseudobarrel_sf"/>
</dbReference>
<dbReference type="PANTHER" id="PTHR31674:SF62">
    <property type="entry name" value="B3 DOMAIN-CONTAINING PROTEIN REM14-RELATED"/>
    <property type="match status" value="1"/>
</dbReference>
<evidence type="ECO:0000256" key="5">
    <source>
        <dbReference type="ARBA" id="ARBA00023163"/>
    </source>
</evidence>
<comment type="subcellular location">
    <subcellularLocation>
        <location evidence="1">Nucleus</location>
    </subcellularLocation>
</comment>
<dbReference type="CDD" id="cd10017">
    <property type="entry name" value="B3_DNA"/>
    <property type="match status" value="1"/>
</dbReference>
<name>A0A2G3AN53_CAPAN</name>
<keyword evidence="3" id="KW-0805">Transcription regulation</keyword>
<dbReference type="GO" id="GO:0003677">
    <property type="term" value="F:DNA binding"/>
    <property type="evidence" value="ECO:0007669"/>
    <property type="project" value="UniProtKB-KW"/>
</dbReference>
<evidence type="ECO:0000256" key="6">
    <source>
        <dbReference type="ARBA" id="ARBA00023242"/>
    </source>
</evidence>
<evidence type="ECO:0000313" key="10">
    <source>
        <dbReference type="Proteomes" id="UP000222542"/>
    </source>
</evidence>
<feature type="region of interest" description="Disordered" evidence="7">
    <location>
        <begin position="1"/>
        <end position="22"/>
    </location>
</feature>
<evidence type="ECO:0000256" key="2">
    <source>
        <dbReference type="ARBA" id="ARBA00022737"/>
    </source>
</evidence>
<dbReference type="Gramene" id="PHT95667">
    <property type="protein sequence ID" value="PHT95667"/>
    <property type="gene ID" value="T459_03549"/>
</dbReference>
<reference evidence="9 10" key="1">
    <citation type="journal article" date="2014" name="Nat. Genet.">
        <title>Genome sequence of the hot pepper provides insights into the evolution of pungency in Capsicum species.</title>
        <authorList>
            <person name="Kim S."/>
            <person name="Park M."/>
            <person name="Yeom S.I."/>
            <person name="Kim Y.M."/>
            <person name="Lee J.M."/>
            <person name="Lee H.A."/>
            <person name="Seo E."/>
            <person name="Choi J."/>
            <person name="Cheong K."/>
            <person name="Kim K.T."/>
            <person name="Jung K."/>
            <person name="Lee G.W."/>
            <person name="Oh S.K."/>
            <person name="Bae C."/>
            <person name="Kim S.B."/>
            <person name="Lee H.Y."/>
            <person name="Kim S.Y."/>
            <person name="Kim M.S."/>
            <person name="Kang B.C."/>
            <person name="Jo Y.D."/>
            <person name="Yang H.B."/>
            <person name="Jeong H.J."/>
            <person name="Kang W.H."/>
            <person name="Kwon J.K."/>
            <person name="Shin C."/>
            <person name="Lim J.Y."/>
            <person name="Park J.H."/>
            <person name="Huh J.H."/>
            <person name="Kim J.S."/>
            <person name="Kim B.D."/>
            <person name="Cohen O."/>
            <person name="Paran I."/>
            <person name="Suh M.C."/>
            <person name="Lee S.B."/>
            <person name="Kim Y.K."/>
            <person name="Shin Y."/>
            <person name="Noh S.J."/>
            <person name="Park J."/>
            <person name="Seo Y.S."/>
            <person name="Kwon S.Y."/>
            <person name="Kim H.A."/>
            <person name="Park J.M."/>
            <person name="Kim H.J."/>
            <person name="Choi S.B."/>
            <person name="Bosland P.W."/>
            <person name="Reeves G."/>
            <person name="Jo S.H."/>
            <person name="Lee B.W."/>
            <person name="Cho H.T."/>
            <person name="Choi H.S."/>
            <person name="Lee M.S."/>
            <person name="Yu Y."/>
            <person name="Do Choi Y."/>
            <person name="Park B.S."/>
            <person name="van Deynze A."/>
            <person name="Ashrafi H."/>
            <person name="Hill T."/>
            <person name="Kim W.T."/>
            <person name="Pai H.S."/>
            <person name="Ahn H.K."/>
            <person name="Yeam I."/>
            <person name="Giovannoni J.J."/>
            <person name="Rose J.K."/>
            <person name="Sorensen I."/>
            <person name="Lee S.J."/>
            <person name="Kim R.W."/>
            <person name="Choi I.Y."/>
            <person name="Choi B.S."/>
            <person name="Lim J.S."/>
            <person name="Lee Y.H."/>
            <person name="Choi D."/>
        </authorList>
    </citation>
    <scope>NUCLEOTIDE SEQUENCE [LARGE SCALE GENOMIC DNA]</scope>
    <source>
        <strain evidence="10">cv. CM334</strain>
    </source>
</reference>
<evidence type="ECO:0000256" key="7">
    <source>
        <dbReference type="SAM" id="MobiDB-lite"/>
    </source>
</evidence>
<organism evidence="9 10">
    <name type="scientific">Capsicum annuum</name>
    <name type="common">Capsicum pepper</name>
    <dbReference type="NCBI Taxonomy" id="4072"/>
    <lineage>
        <taxon>Eukaryota</taxon>
        <taxon>Viridiplantae</taxon>
        <taxon>Streptophyta</taxon>
        <taxon>Embryophyta</taxon>
        <taxon>Tracheophyta</taxon>
        <taxon>Spermatophyta</taxon>
        <taxon>Magnoliopsida</taxon>
        <taxon>eudicotyledons</taxon>
        <taxon>Gunneridae</taxon>
        <taxon>Pentapetalae</taxon>
        <taxon>asterids</taxon>
        <taxon>lamiids</taxon>
        <taxon>Solanales</taxon>
        <taxon>Solanaceae</taxon>
        <taxon>Solanoideae</taxon>
        <taxon>Capsiceae</taxon>
        <taxon>Capsicum</taxon>
    </lineage>
</organism>
<dbReference type="InterPro" id="IPR039218">
    <property type="entry name" value="REM_fam"/>
</dbReference>
<evidence type="ECO:0000256" key="3">
    <source>
        <dbReference type="ARBA" id="ARBA00023015"/>
    </source>
</evidence>
<comment type="caution">
    <text evidence="9">The sequence shown here is derived from an EMBL/GenBank/DDBJ whole genome shotgun (WGS) entry which is preliminary data.</text>
</comment>
<dbReference type="PANTHER" id="PTHR31674">
    <property type="entry name" value="B3 DOMAIN-CONTAINING PROTEIN REM-LIKE 3-RELATED"/>
    <property type="match status" value="1"/>
</dbReference>
<dbReference type="Proteomes" id="UP000222542">
    <property type="component" value="Unassembled WGS sequence"/>
</dbReference>
<protein>
    <recommendedName>
        <fullName evidence="8">TF-B3 domain-containing protein</fullName>
    </recommendedName>
</protein>
<dbReference type="GO" id="GO:0005634">
    <property type="term" value="C:nucleus"/>
    <property type="evidence" value="ECO:0007669"/>
    <property type="project" value="UniProtKB-SubCell"/>
</dbReference>
<keyword evidence="2" id="KW-0677">Repeat</keyword>
<evidence type="ECO:0000256" key="4">
    <source>
        <dbReference type="ARBA" id="ARBA00023125"/>
    </source>
</evidence>
<proteinExistence type="predicted"/>
<reference evidence="9 10" key="2">
    <citation type="journal article" date="2017" name="Genome Biol.">
        <title>New reference genome sequences of hot pepper reveal the massive evolution of plant disease-resistance genes by retroduplication.</title>
        <authorList>
            <person name="Kim S."/>
            <person name="Park J."/>
            <person name="Yeom S.I."/>
            <person name="Kim Y.M."/>
            <person name="Seo E."/>
            <person name="Kim K.T."/>
            <person name="Kim M.S."/>
            <person name="Lee J.M."/>
            <person name="Cheong K."/>
            <person name="Shin H.S."/>
            <person name="Kim S.B."/>
            <person name="Han K."/>
            <person name="Lee J."/>
            <person name="Park M."/>
            <person name="Lee H.A."/>
            <person name="Lee H.Y."/>
            <person name="Lee Y."/>
            <person name="Oh S."/>
            <person name="Lee J.H."/>
            <person name="Choi E."/>
            <person name="Choi E."/>
            <person name="Lee S.E."/>
            <person name="Jeon J."/>
            <person name="Kim H."/>
            <person name="Choi G."/>
            <person name="Song H."/>
            <person name="Lee J."/>
            <person name="Lee S.C."/>
            <person name="Kwon J.K."/>
            <person name="Lee H.Y."/>
            <person name="Koo N."/>
            <person name="Hong Y."/>
            <person name="Kim R.W."/>
            <person name="Kang W.H."/>
            <person name="Huh J.H."/>
            <person name="Kang B.C."/>
            <person name="Yang T.J."/>
            <person name="Lee Y.H."/>
            <person name="Bennetzen J.L."/>
            <person name="Choi D."/>
        </authorList>
    </citation>
    <scope>NUCLEOTIDE SEQUENCE [LARGE SCALE GENOMIC DNA]</scope>
    <source>
        <strain evidence="10">cv. CM334</strain>
    </source>
</reference>
<dbReference type="AlphaFoldDB" id="A0A2G3AN53"/>
<evidence type="ECO:0000259" key="8">
    <source>
        <dbReference type="PROSITE" id="PS50863"/>
    </source>
</evidence>
<dbReference type="STRING" id="4072.A0A2G3AN53"/>
<dbReference type="SUPFAM" id="SSF101936">
    <property type="entry name" value="DNA-binding pseudobarrel domain"/>
    <property type="match status" value="1"/>
</dbReference>
<sequence length="126" mass="15080">MHYYSPKERSPKSDAKRVPAPRKEAYVPASPFTNANRQFISTINLYSIHNPYIYLPSAFVKSNVLVNRRCKMILRDEKQRSWSVLLAPMGHYVAITRGWRQFREANDVQMYRFRKSSEWKKHLRFQ</sequence>
<dbReference type="EMBL" id="AYRZ02000001">
    <property type="protein sequence ID" value="PHT95667.1"/>
    <property type="molecule type" value="Genomic_DNA"/>
</dbReference>
<dbReference type="Gene3D" id="2.40.330.10">
    <property type="entry name" value="DNA-binding pseudobarrel domain"/>
    <property type="match status" value="1"/>
</dbReference>
<dbReference type="Pfam" id="PF02362">
    <property type="entry name" value="B3"/>
    <property type="match status" value="1"/>
</dbReference>